<reference evidence="7" key="1">
    <citation type="journal article" date="2003" name="J. Bacteriol.">
        <title>Sequence of the 165-kilobase catabolic plasmid pAO1 from Arthrobacter nicotinovorans and identification of a pAO1-dependent nicotine uptake system.</title>
        <authorList>
            <person name="Igloi G.L."/>
            <person name="Brandsch R."/>
        </authorList>
    </citation>
    <scope>NUCLEOTIDE SEQUENCE [LARGE SCALE GENOMIC DNA]</scope>
    <source>
        <strain evidence="7">ATCC 49919</strain>
        <plasmid evidence="7">pAO1</plasmid>
    </source>
</reference>
<dbReference type="PIRSF" id="PIRSF006060">
    <property type="entry name" value="AA_transporter"/>
    <property type="match status" value="1"/>
</dbReference>
<evidence type="ECO:0000256" key="1">
    <source>
        <dbReference type="ARBA" id="ARBA00004651"/>
    </source>
</evidence>
<evidence type="ECO:0000313" key="7">
    <source>
        <dbReference type="EMBL" id="CAD47971.1"/>
    </source>
</evidence>
<dbReference type="InterPro" id="IPR002293">
    <property type="entry name" value="AA/rel_permease1"/>
</dbReference>
<dbReference type="Gene3D" id="1.20.1740.10">
    <property type="entry name" value="Amino acid/polyamine transporter I"/>
    <property type="match status" value="1"/>
</dbReference>
<feature type="transmembrane region" description="Helical" evidence="6">
    <location>
        <begin position="375"/>
        <end position="393"/>
    </location>
</feature>
<evidence type="ECO:0000256" key="2">
    <source>
        <dbReference type="ARBA" id="ARBA00022475"/>
    </source>
</evidence>
<organism evidence="7">
    <name type="scientific">Paenarthrobacter nicotinovorans</name>
    <name type="common">Arthrobacter nicotinovorans</name>
    <dbReference type="NCBI Taxonomy" id="29320"/>
    <lineage>
        <taxon>Bacteria</taxon>
        <taxon>Bacillati</taxon>
        <taxon>Actinomycetota</taxon>
        <taxon>Actinomycetes</taxon>
        <taxon>Micrococcales</taxon>
        <taxon>Micrococcaceae</taxon>
        <taxon>Paenarthrobacter</taxon>
    </lineage>
</organism>
<evidence type="ECO:0000256" key="4">
    <source>
        <dbReference type="ARBA" id="ARBA00022989"/>
    </source>
</evidence>
<keyword evidence="2" id="KW-1003">Cell membrane</keyword>
<geneLocation type="plasmid" evidence="7">
    <name>pAO1</name>
</geneLocation>
<protein>
    <submittedName>
        <fullName evidence="7">Putative amino acid transporter</fullName>
    </submittedName>
</protein>
<feature type="transmembrane region" description="Helical" evidence="6">
    <location>
        <begin position="405"/>
        <end position="427"/>
    </location>
</feature>
<feature type="transmembrane region" description="Helical" evidence="6">
    <location>
        <begin position="171"/>
        <end position="189"/>
    </location>
</feature>
<comment type="subcellular location">
    <subcellularLocation>
        <location evidence="1">Cell membrane</location>
        <topology evidence="1">Multi-pass membrane protein</topology>
    </subcellularLocation>
</comment>
<name>Q8GAG0_PAENI</name>
<proteinExistence type="predicted"/>
<accession>Q8GAG0</accession>
<keyword evidence="3 6" id="KW-0812">Transmembrane</keyword>
<feature type="transmembrane region" description="Helical" evidence="6">
    <location>
        <begin position="290"/>
        <end position="312"/>
    </location>
</feature>
<keyword evidence="4 6" id="KW-1133">Transmembrane helix</keyword>
<evidence type="ECO:0000256" key="6">
    <source>
        <dbReference type="SAM" id="Phobius"/>
    </source>
</evidence>
<feature type="transmembrane region" description="Helical" evidence="6">
    <location>
        <begin position="20"/>
        <end position="37"/>
    </location>
</feature>
<dbReference type="GO" id="GO:0022857">
    <property type="term" value="F:transmembrane transporter activity"/>
    <property type="evidence" value="ECO:0007669"/>
    <property type="project" value="InterPro"/>
</dbReference>
<dbReference type="InterPro" id="IPR050367">
    <property type="entry name" value="APC_superfamily"/>
</dbReference>
<evidence type="ECO:0000256" key="3">
    <source>
        <dbReference type="ARBA" id="ARBA00022692"/>
    </source>
</evidence>
<feature type="transmembrane region" description="Helical" evidence="6">
    <location>
        <begin position="92"/>
        <end position="116"/>
    </location>
</feature>
<feature type="transmembrane region" description="Helical" evidence="6">
    <location>
        <begin position="439"/>
        <end position="455"/>
    </location>
</feature>
<dbReference type="Pfam" id="PF13520">
    <property type="entry name" value="AA_permease_2"/>
    <property type="match status" value="1"/>
</dbReference>
<keyword evidence="7" id="KW-0614">Plasmid</keyword>
<feature type="transmembrane region" description="Helical" evidence="6">
    <location>
        <begin position="346"/>
        <end position="369"/>
    </location>
</feature>
<dbReference type="SABIO-RK" id="Q8GAG0"/>
<dbReference type="EMBL" id="AJ507836">
    <property type="protein sequence ID" value="CAD47971.1"/>
    <property type="molecule type" value="Genomic_DNA"/>
</dbReference>
<feature type="transmembrane region" description="Helical" evidence="6">
    <location>
        <begin position="43"/>
        <end position="64"/>
    </location>
</feature>
<dbReference type="AlphaFoldDB" id="Q8GAG0"/>
<reference evidence="7" key="2">
    <citation type="journal article" date="2013" name="J. Mol. Evol.">
        <title>pAO1 of Arthrobacter nicotinovorans and the spread of catabolic traits by horizontal gene transfer in gram-positive soil bacteria.</title>
        <authorList>
            <person name="Mihasan M."/>
            <person name="Brandsch R."/>
        </authorList>
    </citation>
    <scope>NUCLEOTIDE SEQUENCE [LARGE SCALE GENOMIC DNA]</scope>
    <source>
        <strain evidence="7">ATCC 49919</strain>
        <plasmid evidence="7">pAO1</plasmid>
    </source>
</reference>
<evidence type="ECO:0000256" key="5">
    <source>
        <dbReference type="ARBA" id="ARBA00023136"/>
    </source>
</evidence>
<dbReference type="GO" id="GO:0005886">
    <property type="term" value="C:plasma membrane"/>
    <property type="evidence" value="ECO:0007669"/>
    <property type="project" value="UniProtKB-SubCell"/>
</dbReference>
<dbReference type="PANTHER" id="PTHR42770:SF7">
    <property type="entry name" value="MEMBRANE PROTEIN"/>
    <property type="match status" value="1"/>
</dbReference>
<feature type="transmembrane region" description="Helical" evidence="6">
    <location>
        <begin position="209"/>
        <end position="230"/>
    </location>
</feature>
<feature type="transmembrane region" description="Helical" evidence="6">
    <location>
        <begin position="251"/>
        <end position="270"/>
    </location>
</feature>
<dbReference type="PANTHER" id="PTHR42770">
    <property type="entry name" value="AMINO ACID TRANSPORTER-RELATED"/>
    <property type="match status" value="1"/>
</dbReference>
<keyword evidence="5 6" id="KW-0472">Membrane</keyword>
<feature type="transmembrane region" description="Helical" evidence="6">
    <location>
        <begin position="136"/>
        <end position="159"/>
    </location>
</feature>
<sequence>MSESSLTLPGRKGLRARDTVAMCTPLLNVVFVVAGSTAGALGIWGAAVVCIVLAVVSLLQNYLFAEMAAMFPGKPGGVALFAAEAWKQFSPLLASVAAFGYWCGWGLSLSLASLQIGQIVTAQWFPAATNLDVNLGIASIGLPQILAAAVMITAVGANLLGLNATVNLNKVVAAAMVFVLAGLLVPPVIFTEWSTASFSFNLLGEGSSVVSVLVWMYVGAWSIYGSELCATFAPEYRRPVRDVKRALKTMAMIYILVYALVPIITAGAIGEQGVVTDPVNFGVNFYSQMLGEPAGGVVAVILVVATFAALLSSSADASHALKGLAQEKLTISQLAHTNRRGAPSGALVFTLVVNLVVLFFVGNIVAIIIAANLGYMISVTLATAGFLIMRKTHAHIPRPIKLGRYWVPVAVAVTAFNATILIAGAFNPGLAAGGQGTEILIALLLLLLGGLFYWVRWRFQATKVA</sequence>